<dbReference type="Proteomes" id="UP000575083">
    <property type="component" value="Unassembled WGS sequence"/>
</dbReference>
<evidence type="ECO:0000313" key="2">
    <source>
        <dbReference type="Proteomes" id="UP000575083"/>
    </source>
</evidence>
<organism evidence="1 2">
    <name type="scientific">Acidovorax soli</name>
    <dbReference type="NCBI Taxonomy" id="592050"/>
    <lineage>
        <taxon>Bacteria</taxon>
        <taxon>Pseudomonadati</taxon>
        <taxon>Pseudomonadota</taxon>
        <taxon>Betaproteobacteria</taxon>
        <taxon>Burkholderiales</taxon>
        <taxon>Comamonadaceae</taxon>
        <taxon>Acidovorax</taxon>
    </lineage>
</organism>
<proteinExistence type="predicted"/>
<evidence type="ECO:0008006" key="3">
    <source>
        <dbReference type="Google" id="ProtNLM"/>
    </source>
</evidence>
<comment type="caution">
    <text evidence="1">The sequence shown here is derived from an EMBL/GenBank/DDBJ whole genome shotgun (WGS) entry which is preliminary data.</text>
</comment>
<protein>
    <recommendedName>
        <fullName evidence="3">YCII-related domain-containing protein</fullName>
    </recommendedName>
</protein>
<name>A0A7X0PKE7_9BURK</name>
<reference evidence="1 2" key="1">
    <citation type="submission" date="2020-08" db="EMBL/GenBank/DDBJ databases">
        <title>Functional genomics of gut bacteria from endangered species of beetles.</title>
        <authorList>
            <person name="Carlos-Shanley C."/>
        </authorList>
    </citation>
    <scope>NUCLEOTIDE SEQUENCE [LARGE SCALE GENOMIC DNA]</scope>
    <source>
        <strain evidence="1 2">S00198</strain>
    </source>
</reference>
<evidence type="ECO:0000313" key="1">
    <source>
        <dbReference type="EMBL" id="MBB6563607.1"/>
    </source>
</evidence>
<gene>
    <name evidence="1" type="ORF">HNP48_006331</name>
</gene>
<keyword evidence="2" id="KW-1185">Reference proteome</keyword>
<accession>A0A7X0PKE7</accession>
<dbReference type="AlphaFoldDB" id="A0A7X0PKE7"/>
<sequence length="100" mass="10676">MNEYILLMHEDASDAAAANDPQRWGDYLTQLRASGQFDGGSAIGAGERLRKGQPGQALSGAPSGFIRVRADSLEAARRFLAGNPVYEAGGTVDLRELPRT</sequence>
<dbReference type="RefSeq" id="WP_184864816.1">
    <property type="nucleotide sequence ID" value="NZ_JACHLK010000021.1"/>
</dbReference>
<dbReference type="EMBL" id="JACHLK010000021">
    <property type="protein sequence ID" value="MBB6563607.1"/>
    <property type="molecule type" value="Genomic_DNA"/>
</dbReference>